<dbReference type="GO" id="GO:0005802">
    <property type="term" value="C:trans-Golgi network"/>
    <property type="evidence" value="ECO:0007669"/>
    <property type="project" value="TreeGrafter"/>
</dbReference>
<dbReference type="STRING" id="51028.A0A0N4VCS9"/>
<evidence type="ECO:0000313" key="4">
    <source>
        <dbReference type="WBParaSite" id="EVEC_0000838501-mRNA-1"/>
    </source>
</evidence>
<evidence type="ECO:0000256" key="1">
    <source>
        <dbReference type="ARBA" id="ARBA00024339"/>
    </source>
</evidence>
<gene>
    <name evidence="2" type="ORF">EVEC_LOCUS7869</name>
</gene>
<protein>
    <submittedName>
        <fullName evidence="4">UPF0183 protein</fullName>
    </submittedName>
</protein>
<dbReference type="AlphaFoldDB" id="A0A0N4VCS9"/>
<accession>A0A0N4VCS9</accession>
<dbReference type="PANTHER" id="PTHR13465:SF2">
    <property type="entry name" value="PHAGOSOME ASSEMBLY FACTOR 1"/>
    <property type="match status" value="1"/>
</dbReference>
<evidence type="ECO:0000313" key="3">
    <source>
        <dbReference type="Proteomes" id="UP000274131"/>
    </source>
</evidence>
<comment type="similarity">
    <text evidence="1">Belongs to the PHAF1 family.</text>
</comment>
<dbReference type="GO" id="GO:0043001">
    <property type="term" value="P:Golgi to plasma membrane protein transport"/>
    <property type="evidence" value="ECO:0007669"/>
    <property type="project" value="TreeGrafter"/>
</dbReference>
<reference evidence="2 3" key="2">
    <citation type="submission" date="2018-10" db="EMBL/GenBank/DDBJ databases">
        <authorList>
            <consortium name="Pathogen Informatics"/>
        </authorList>
    </citation>
    <scope>NUCLEOTIDE SEQUENCE [LARGE SCALE GENOMIC DNA]</scope>
</reference>
<name>A0A0N4VCS9_ENTVE</name>
<reference evidence="4" key="1">
    <citation type="submission" date="2017-02" db="UniProtKB">
        <authorList>
            <consortium name="WormBaseParasite"/>
        </authorList>
    </citation>
    <scope>IDENTIFICATION</scope>
</reference>
<dbReference type="EMBL" id="UXUI01009136">
    <property type="protein sequence ID" value="VDD93118.1"/>
    <property type="molecule type" value="Genomic_DNA"/>
</dbReference>
<evidence type="ECO:0000313" key="2">
    <source>
        <dbReference type="EMBL" id="VDD93118.1"/>
    </source>
</evidence>
<dbReference type="PANTHER" id="PTHR13465">
    <property type="entry name" value="UPF0183 PROTEIN"/>
    <property type="match status" value="1"/>
</dbReference>
<dbReference type="InterPro" id="IPR005373">
    <property type="entry name" value="PHAF1"/>
</dbReference>
<dbReference type="Proteomes" id="UP000274131">
    <property type="component" value="Unassembled WGS sequence"/>
</dbReference>
<keyword evidence="3" id="KW-1185">Reference proteome</keyword>
<sequence length="442" mass="49884">MLDFEVVPEYGLRSDLLELALGTPINQEPLIKDIVIRLPADGLRLYFDPNTQLLKLIEVYDLSNITLRSCLHKILFQLLYYSTGIFSQPGKEADIFKAEASFGATHPGVYDEQNRLYELNWRGLSFSFPAPKDTSTLQRVELMYFKTSYVKGTKIGSLQFASSPPMPVKMAIFKGQSAAPKLPSCPGSMVCGMCLPTVVKSFSDSSRISGLDIAFSAQEHGPITSRGADFPLKQFERRIRFGDTTEVVLSALGAPSKVNYRSAEQMMVHRGNESERLRETQPHFFFNYFSLGLDVLFDYHTNRVKKFVLHTNMPGHFDFGIYARCNFSISVGTKQVTLTSTSTRDQFIDLFSGEEDDAVQPVVLNRSASENIFDSTFCYGTDQVIVEASSYVLAACGREMFLSTFEQDEFSQWKRWRLSKWLKAVNLRLRQGVAAQQYSVTV</sequence>
<dbReference type="OrthoDB" id="411211at2759"/>
<organism evidence="4">
    <name type="scientific">Enterobius vermicularis</name>
    <name type="common">Human pinworm</name>
    <dbReference type="NCBI Taxonomy" id="51028"/>
    <lineage>
        <taxon>Eukaryota</taxon>
        <taxon>Metazoa</taxon>
        <taxon>Ecdysozoa</taxon>
        <taxon>Nematoda</taxon>
        <taxon>Chromadorea</taxon>
        <taxon>Rhabditida</taxon>
        <taxon>Spirurina</taxon>
        <taxon>Oxyuridomorpha</taxon>
        <taxon>Oxyuroidea</taxon>
        <taxon>Oxyuridae</taxon>
        <taxon>Enterobius</taxon>
    </lineage>
</organism>
<dbReference type="WBParaSite" id="EVEC_0000838501-mRNA-1">
    <property type="protein sequence ID" value="EVEC_0000838501-mRNA-1"/>
    <property type="gene ID" value="EVEC_0000838501"/>
</dbReference>
<dbReference type="Pfam" id="PF03676">
    <property type="entry name" value="PHAF1"/>
    <property type="match status" value="1"/>
</dbReference>
<proteinExistence type="inferred from homology"/>
<dbReference type="InterPro" id="IPR039156">
    <property type="entry name" value="PHAF1/BROMI"/>
</dbReference>